<evidence type="ECO:0000313" key="7">
    <source>
        <dbReference type="EMBL" id="MBK0398559.1"/>
    </source>
</evidence>
<dbReference type="Gene3D" id="1.10.287.130">
    <property type="match status" value="1"/>
</dbReference>
<keyword evidence="3" id="KW-0597">Phosphoprotein</keyword>
<dbReference type="InterPro" id="IPR036097">
    <property type="entry name" value="HisK_dim/P_sf"/>
</dbReference>
<dbReference type="InterPro" id="IPR005467">
    <property type="entry name" value="His_kinase_dom"/>
</dbReference>
<dbReference type="SUPFAM" id="SSF47384">
    <property type="entry name" value="Homodimeric domain of signal transducing histidine kinase"/>
    <property type="match status" value="1"/>
</dbReference>
<evidence type="ECO:0000256" key="1">
    <source>
        <dbReference type="ARBA" id="ARBA00000085"/>
    </source>
</evidence>
<dbReference type="Pfam" id="PF00512">
    <property type="entry name" value="HisKA"/>
    <property type="match status" value="1"/>
</dbReference>
<dbReference type="Proteomes" id="UP000655420">
    <property type="component" value="Unassembled WGS sequence"/>
</dbReference>
<dbReference type="EMBL" id="JAEHHL010000002">
    <property type="protein sequence ID" value="MBK0398559.1"/>
    <property type="molecule type" value="Genomic_DNA"/>
</dbReference>
<dbReference type="CDD" id="cd00082">
    <property type="entry name" value="HisKA"/>
    <property type="match status" value="1"/>
</dbReference>
<dbReference type="InterPro" id="IPR003661">
    <property type="entry name" value="HisK_dim/P_dom"/>
</dbReference>
<dbReference type="AlphaFoldDB" id="A0A8J7M6R3"/>
<dbReference type="PROSITE" id="PS50109">
    <property type="entry name" value="HIS_KIN"/>
    <property type="match status" value="1"/>
</dbReference>
<gene>
    <name evidence="7" type="ORF">H0I76_05120</name>
</gene>
<dbReference type="SUPFAM" id="SSF55874">
    <property type="entry name" value="ATPase domain of HSP90 chaperone/DNA topoisomerase II/histidine kinase"/>
    <property type="match status" value="1"/>
</dbReference>
<keyword evidence="5" id="KW-1133">Transmembrane helix</keyword>
<protein>
    <recommendedName>
        <fullName evidence="2">histidine kinase</fullName>
        <ecNumber evidence="2">2.7.13.3</ecNumber>
    </recommendedName>
</protein>
<feature type="transmembrane region" description="Helical" evidence="5">
    <location>
        <begin position="176"/>
        <end position="198"/>
    </location>
</feature>
<dbReference type="InterPro" id="IPR036890">
    <property type="entry name" value="HATPase_C_sf"/>
</dbReference>
<keyword evidence="5" id="KW-0472">Membrane</keyword>
<comment type="catalytic activity">
    <reaction evidence="1">
        <text>ATP + protein L-histidine = ADP + protein N-phospho-L-histidine.</text>
        <dbReference type="EC" id="2.7.13.3"/>
    </reaction>
</comment>
<comment type="caution">
    <text evidence="7">The sequence shown here is derived from an EMBL/GenBank/DDBJ whole genome shotgun (WGS) entry which is preliminary data.</text>
</comment>
<sequence>MKQSFSITRTLFLFALLGALVAAGIALRAQQQSSEGLERASQESLFWSAVQVEVELSRFAATLGQFALGPDGTSGETVNERFDILWSRVLLFQEGDVGRRLAALDHSGVVDRLFEEMKRHEDAIVSIDDEPPAKVRAVLQDFLGYGDELRALSIRVIRAEENRLAEVRGNVRNSSYLALAAVGAVLAIVLTLVLLLLIESRRYRAMAQASAALAERAEAASRMKSRFLTMMSHELRTPMNGVMGMLALVRQTQLSDAQSRLIEQAQRSGTQMVTLLSDMLDLSDLQSEKQVIGSETFALTDLCAELKRHLAPRIERAGLAVRCEVASDVPPRVVGDFVRLRQALIHLLSHMIEIVGSPELVLRIGHDDGWLSVEIDAAVHGREQAGWQPEEMLGRGRIDYGSFASDSLAPMIAQGLIELMGGQIVVERPTDGRASVRVSVPAARHSDEPRTVRIDVQSRTLAAVLGALVQAEGWHMHGSGASEKNVDAVIYAADDPSEVETILRMRARFPSARIIAAGAPSHPEIFDAVCPLPVNRAALVRALEANRTTGWAVS</sequence>
<dbReference type="EC" id="2.7.13.3" evidence="2"/>
<evidence type="ECO:0000256" key="4">
    <source>
        <dbReference type="ARBA" id="ARBA00023012"/>
    </source>
</evidence>
<dbReference type="PANTHER" id="PTHR45339">
    <property type="entry name" value="HYBRID SIGNAL TRANSDUCTION HISTIDINE KINASE J"/>
    <property type="match status" value="1"/>
</dbReference>
<keyword evidence="4" id="KW-0902">Two-component regulatory system</keyword>
<dbReference type="RefSeq" id="WP_200607928.1">
    <property type="nucleotide sequence ID" value="NZ_JAEHHL010000002.1"/>
</dbReference>
<keyword evidence="8" id="KW-1185">Reference proteome</keyword>
<reference evidence="7" key="1">
    <citation type="submission" date="2020-12" db="EMBL/GenBank/DDBJ databases">
        <title>Bacterial taxonomy.</title>
        <authorList>
            <person name="Pan X."/>
        </authorList>
    </citation>
    <scope>NUCLEOTIDE SEQUENCE</scope>
    <source>
        <strain evidence="7">M0105</strain>
    </source>
</reference>
<proteinExistence type="predicted"/>
<organism evidence="7 8">
    <name type="scientific">Thermohalobaculum xanthum</name>
    <dbReference type="NCBI Taxonomy" id="2753746"/>
    <lineage>
        <taxon>Bacteria</taxon>
        <taxon>Pseudomonadati</taxon>
        <taxon>Pseudomonadota</taxon>
        <taxon>Alphaproteobacteria</taxon>
        <taxon>Rhodobacterales</taxon>
        <taxon>Paracoccaceae</taxon>
        <taxon>Thermohalobaculum</taxon>
    </lineage>
</organism>
<dbReference type="GO" id="GO:0000155">
    <property type="term" value="F:phosphorelay sensor kinase activity"/>
    <property type="evidence" value="ECO:0007669"/>
    <property type="project" value="InterPro"/>
</dbReference>
<evidence type="ECO:0000256" key="2">
    <source>
        <dbReference type="ARBA" id="ARBA00012438"/>
    </source>
</evidence>
<name>A0A8J7M6R3_9RHOB</name>
<feature type="domain" description="Histidine kinase" evidence="6">
    <location>
        <begin position="230"/>
        <end position="444"/>
    </location>
</feature>
<keyword evidence="5" id="KW-0812">Transmembrane</keyword>
<dbReference type="PANTHER" id="PTHR45339:SF1">
    <property type="entry name" value="HYBRID SIGNAL TRANSDUCTION HISTIDINE KINASE J"/>
    <property type="match status" value="1"/>
</dbReference>
<evidence type="ECO:0000256" key="5">
    <source>
        <dbReference type="SAM" id="Phobius"/>
    </source>
</evidence>
<dbReference type="Gene3D" id="3.30.565.10">
    <property type="entry name" value="Histidine kinase-like ATPase, C-terminal domain"/>
    <property type="match status" value="1"/>
</dbReference>
<evidence type="ECO:0000256" key="3">
    <source>
        <dbReference type="ARBA" id="ARBA00022553"/>
    </source>
</evidence>
<evidence type="ECO:0000313" key="8">
    <source>
        <dbReference type="Proteomes" id="UP000655420"/>
    </source>
</evidence>
<evidence type="ECO:0000259" key="6">
    <source>
        <dbReference type="PROSITE" id="PS50109"/>
    </source>
</evidence>
<accession>A0A8J7M6R3</accession>
<dbReference type="SMART" id="SM00388">
    <property type="entry name" value="HisKA"/>
    <property type="match status" value="1"/>
</dbReference>